<keyword evidence="2" id="KW-1003">Cell membrane</keyword>
<comment type="subcellular location">
    <subcellularLocation>
        <location evidence="1">Cell membrane</location>
        <topology evidence="1">Multi-pass membrane protein</topology>
    </subcellularLocation>
</comment>
<keyword evidence="9" id="KW-0449">Lipoprotein</keyword>
<proteinExistence type="inferred from homology"/>
<evidence type="ECO:0000256" key="2">
    <source>
        <dbReference type="ARBA" id="ARBA00022475"/>
    </source>
</evidence>
<keyword evidence="3 7" id="KW-0812">Transmembrane</keyword>
<dbReference type="PANTHER" id="PTHR30572:SF4">
    <property type="entry name" value="ABC TRANSPORTER PERMEASE YTRF"/>
    <property type="match status" value="1"/>
</dbReference>
<dbReference type="RefSeq" id="WP_131097498.1">
    <property type="nucleotide sequence ID" value="NZ_CP036455.1"/>
</dbReference>
<evidence type="ECO:0000256" key="3">
    <source>
        <dbReference type="ARBA" id="ARBA00022692"/>
    </source>
</evidence>
<evidence type="ECO:0000259" key="8">
    <source>
        <dbReference type="Pfam" id="PF02687"/>
    </source>
</evidence>
<protein>
    <submittedName>
        <fullName evidence="9">Outer membrane-specific lipoprotein transporter subunit LolE</fullName>
    </submittedName>
</protein>
<evidence type="ECO:0000313" key="9">
    <source>
        <dbReference type="EMBL" id="QBI53066.1"/>
    </source>
</evidence>
<comment type="similarity">
    <text evidence="6">Belongs to the ABC-4 integral membrane protein family.</text>
</comment>
<dbReference type="GO" id="GO:0005886">
    <property type="term" value="C:plasma membrane"/>
    <property type="evidence" value="ECO:0007669"/>
    <property type="project" value="UniProtKB-SubCell"/>
</dbReference>
<feature type="domain" description="ABC3 transporter permease C-terminal" evidence="8">
    <location>
        <begin position="755"/>
        <end position="868"/>
    </location>
</feature>
<feature type="transmembrane region" description="Helical" evidence="7">
    <location>
        <begin position="842"/>
        <end position="861"/>
    </location>
</feature>
<keyword evidence="10" id="KW-1185">Reference proteome</keyword>
<feature type="transmembrane region" description="Helical" evidence="7">
    <location>
        <begin position="436"/>
        <end position="462"/>
    </location>
</feature>
<evidence type="ECO:0000256" key="7">
    <source>
        <dbReference type="SAM" id="Phobius"/>
    </source>
</evidence>
<dbReference type="GO" id="GO:0022857">
    <property type="term" value="F:transmembrane transporter activity"/>
    <property type="evidence" value="ECO:0007669"/>
    <property type="project" value="TreeGrafter"/>
</dbReference>
<name>A0A4P6PXR9_9ACTN</name>
<feature type="transmembrane region" description="Helical" evidence="7">
    <location>
        <begin position="804"/>
        <end position="830"/>
    </location>
</feature>
<keyword evidence="5 7" id="KW-0472">Membrane</keyword>
<feature type="transmembrane region" description="Helical" evidence="7">
    <location>
        <begin position="298"/>
        <end position="326"/>
    </location>
</feature>
<dbReference type="KEGG" id="strr:EKD16_06340"/>
<evidence type="ECO:0000256" key="5">
    <source>
        <dbReference type="ARBA" id="ARBA00023136"/>
    </source>
</evidence>
<accession>A0A4P6PXR9</accession>
<evidence type="ECO:0000256" key="1">
    <source>
        <dbReference type="ARBA" id="ARBA00004651"/>
    </source>
</evidence>
<feature type="transmembrane region" description="Helical" evidence="7">
    <location>
        <begin position="410"/>
        <end position="430"/>
    </location>
</feature>
<evidence type="ECO:0000256" key="4">
    <source>
        <dbReference type="ARBA" id="ARBA00022989"/>
    </source>
</evidence>
<feature type="domain" description="ABC3 transporter permease C-terminal" evidence="8">
    <location>
        <begin position="257"/>
        <end position="384"/>
    </location>
</feature>
<dbReference type="Proteomes" id="UP000292235">
    <property type="component" value="Chromosome"/>
</dbReference>
<organism evidence="9 10">
    <name type="scientific">Streptomonospora litoralis</name>
    <dbReference type="NCBI Taxonomy" id="2498135"/>
    <lineage>
        <taxon>Bacteria</taxon>
        <taxon>Bacillati</taxon>
        <taxon>Actinomycetota</taxon>
        <taxon>Actinomycetes</taxon>
        <taxon>Streptosporangiales</taxon>
        <taxon>Nocardiopsidaceae</taxon>
        <taxon>Streptomonospora</taxon>
    </lineage>
</organism>
<dbReference type="InterPro" id="IPR003838">
    <property type="entry name" value="ABC3_permease_C"/>
</dbReference>
<dbReference type="AlphaFoldDB" id="A0A4P6PXR9"/>
<feature type="transmembrane region" description="Helical" evidence="7">
    <location>
        <begin position="492"/>
        <end position="511"/>
    </location>
</feature>
<gene>
    <name evidence="9" type="ORF">EKD16_06340</name>
</gene>
<reference evidence="9 10" key="1">
    <citation type="submission" date="2019-02" db="EMBL/GenBank/DDBJ databases">
        <authorList>
            <person name="Khodamoradi S."/>
            <person name="Hahnke R.L."/>
            <person name="Kaempfer P."/>
            <person name="Schumann P."/>
            <person name="Rohde M."/>
            <person name="Steinert M."/>
            <person name="Luzhetskyy A."/>
            <person name="Wink J."/>
            <person name="Ruckert C."/>
        </authorList>
    </citation>
    <scope>NUCLEOTIDE SEQUENCE [LARGE SCALE GENOMIC DNA]</scope>
    <source>
        <strain evidence="9 10">M2</strain>
    </source>
</reference>
<evidence type="ECO:0000313" key="10">
    <source>
        <dbReference type="Proteomes" id="UP000292235"/>
    </source>
</evidence>
<feature type="transmembrane region" description="Helical" evidence="7">
    <location>
        <begin position="358"/>
        <end position="380"/>
    </location>
</feature>
<dbReference type="InterPro" id="IPR050250">
    <property type="entry name" value="Macrolide_Exporter_MacB"/>
</dbReference>
<evidence type="ECO:0000256" key="6">
    <source>
        <dbReference type="ARBA" id="ARBA00038076"/>
    </source>
</evidence>
<keyword evidence="4 7" id="KW-1133">Transmembrane helix</keyword>
<dbReference type="Pfam" id="PF02687">
    <property type="entry name" value="FtsX"/>
    <property type="match status" value="2"/>
</dbReference>
<dbReference type="PANTHER" id="PTHR30572">
    <property type="entry name" value="MEMBRANE COMPONENT OF TRANSPORTER-RELATED"/>
    <property type="match status" value="1"/>
</dbReference>
<feature type="transmembrane region" description="Helical" evidence="7">
    <location>
        <begin position="747"/>
        <end position="776"/>
    </location>
</feature>
<feature type="transmembrane region" description="Helical" evidence="7">
    <location>
        <begin position="255"/>
        <end position="278"/>
    </location>
</feature>
<sequence precursor="true">MLRITLAGLLLHKGRFAATALAIALGAAFITATLVFTDSLDARFAAQAEGGADRVDAVALSAESGEPIPASRLAAVREAEQVAAATGTVRGRAVLLDRDGDALGRAPALALSAGGAVTRLPAAEGRLPTASGEAALATTSAEAAGYRIGDTVSVVGHRGAEHTLTVTGLVDFGLDAEAARRGAVAFAPQTARRVTGADGYAEIAVRAAEGVAPERVRAAVAGVLGDGARVMTGAEFGRMKAEEAGVQARTVGTALLLFAAVALFVAALVINNTFAVLVNRRSAETALLRCLGAGRGQVFAGVVAEALVVGAASAALGVLAGVGAAIGAVRLGAAVPQAAAVFGPGVDALSPVVQPESVLLGLGAGVAMTVAAVLRPAYLATRTAPLAALRDAAAPDAGAGVRGRAQRLRLVVSGGSAAASAAVTALGLAAEPGAAAMAVVAGGGGLAFAAVLAAAPALVSAVSRAAAVPLRGLGVPGRLAAQSARRSPRRTANAVIALAVGAGLITGYSVASASVQATLAHLMARELPADYSLLPLGAGTGTADDGRRLPGGLAAELRERPAVGKVIRVRRAEARIASGTGEGVGAGAVRVNAYPGARLGADLAAGTPQGELGDVGPGRMSVSKGEAERLGLRLGDTVSLTAEGVERDPAGGHAGDTAAGSRPEVRLRVAAVTADADLPAGLTLAPADFAKLFPDRERDDSLLVTGAEGAAAAQVRAAVEEVASAHPEVQVSSAAGQRDQFGRLFDVIFLVVAALLSVAVVIAVVGIANTLALSVVERRREFALLRALGLTAGQLRRMLAVESLLVALLGTTAGAALGTTFGLAAAAAAMPDMVPEVPAARIALFLAAAIPVGLLAALAPARSAASIPISSLTGQGAGEG</sequence>
<dbReference type="OrthoDB" id="9780560at2"/>
<dbReference type="EMBL" id="CP036455">
    <property type="protein sequence ID" value="QBI53066.1"/>
    <property type="molecule type" value="Genomic_DNA"/>
</dbReference>